<sequence length="105" mass="11741">MAFANYWIPAATVHTRHNCAGNRLGIIVNTSLKNKRHKSKAFHEAHPNSSHPSTSAFAGKEHPCSALHFAGRIGNSTYHCQLKFPSGRSPRDKVNQYFLERGDKQ</sequence>
<dbReference type="KEGG" id="ssl:SS1G_01141"/>
<name>A7E765_SCLS1</name>
<feature type="region of interest" description="Disordered" evidence="1">
    <location>
        <begin position="35"/>
        <end position="59"/>
    </location>
</feature>
<feature type="region of interest" description="Disordered" evidence="1">
    <location>
        <begin position="84"/>
        <end position="105"/>
    </location>
</feature>
<protein>
    <submittedName>
        <fullName evidence="2">Uncharacterized protein</fullName>
    </submittedName>
</protein>
<proteinExistence type="predicted"/>
<accession>A7E765</accession>
<evidence type="ECO:0000313" key="2">
    <source>
        <dbReference type="EMBL" id="EDN96217.1"/>
    </source>
</evidence>
<dbReference type="GeneID" id="5493180"/>
<evidence type="ECO:0000256" key="1">
    <source>
        <dbReference type="SAM" id="MobiDB-lite"/>
    </source>
</evidence>
<gene>
    <name evidence="2" type="ORF">SS1G_01141</name>
</gene>
<dbReference type="HOGENOM" id="CLU_2238223_0_0_1"/>
<dbReference type="InParanoid" id="A7E765"/>
<feature type="compositionally biased region" description="Basic and acidic residues" evidence="1">
    <location>
        <begin position="89"/>
        <end position="105"/>
    </location>
</feature>
<keyword evidence="3" id="KW-1185">Reference proteome</keyword>
<dbReference type="RefSeq" id="XP_001596949.1">
    <property type="nucleotide sequence ID" value="XM_001596899.1"/>
</dbReference>
<organism evidence="2 3">
    <name type="scientific">Sclerotinia sclerotiorum (strain ATCC 18683 / 1980 / Ss-1)</name>
    <name type="common">White mold</name>
    <name type="synonym">Whetzelinia sclerotiorum</name>
    <dbReference type="NCBI Taxonomy" id="665079"/>
    <lineage>
        <taxon>Eukaryota</taxon>
        <taxon>Fungi</taxon>
        <taxon>Dikarya</taxon>
        <taxon>Ascomycota</taxon>
        <taxon>Pezizomycotina</taxon>
        <taxon>Leotiomycetes</taxon>
        <taxon>Helotiales</taxon>
        <taxon>Sclerotiniaceae</taxon>
        <taxon>Sclerotinia</taxon>
    </lineage>
</organism>
<reference evidence="3" key="1">
    <citation type="journal article" date="2011" name="PLoS Genet.">
        <title>Genomic analysis of the necrotrophic fungal pathogens Sclerotinia sclerotiorum and Botrytis cinerea.</title>
        <authorList>
            <person name="Amselem J."/>
            <person name="Cuomo C.A."/>
            <person name="van Kan J.A."/>
            <person name="Viaud M."/>
            <person name="Benito E.P."/>
            <person name="Couloux A."/>
            <person name="Coutinho P.M."/>
            <person name="de Vries R.P."/>
            <person name="Dyer P.S."/>
            <person name="Fillinger S."/>
            <person name="Fournier E."/>
            <person name="Gout L."/>
            <person name="Hahn M."/>
            <person name="Kohn L."/>
            <person name="Lapalu N."/>
            <person name="Plummer K.M."/>
            <person name="Pradier J.M."/>
            <person name="Quevillon E."/>
            <person name="Sharon A."/>
            <person name="Simon A."/>
            <person name="ten Have A."/>
            <person name="Tudzynski B."/>
            <person name="Tudzynski P."/>
            <person name="Wincker P."/>
            <person name="Andrew M."/>
            <person name="Anthouard V."/>
            <person name="Beever R.E."/>
            <person name="Beffa R."/>
            <person name="Benoit I."/>
            <person name="Bouzid O."/>
            <person name="Brault B."/>
            <person name="Chen Z."/>
            <person name="Choquer M."/>
            <person name="Collemare J."/>
            <person name="Cotton P."/>
            <person name="Danchin E.G."/>
            <person name="Da Silva C."/>
            <person name="Gautier A."/>
            <person name="Giraud C."/>
            <person name="Giraud T."/>
            <person name="Gonzalez C."/>
            <person name="Grossetete S."/>
            <person name="Guldener U."/>
            <person name="Henrissat B."/>
            <person name="Howlett B.J."/>
            <person name="Kodira C."/>
            <person name="Kretschmer M."/>
            <person name="Lappartient A."/>
            <person name="Leroch M."/>
            <person name="Levis C."/>
            <person name="Mauceli E."/>
            <person name="Neuveglise C."/>
            <person name="Oeser B."/>
            <person name="Pearson M."/>
            <person name="Poulain J."/>
            <person name="Poussereau N."/>
            <person name="Quesneville H."/>
            <person name="Rascle C."/>
            <person name="Schumacher J."/>
            <person name="Segurens B."/>
            <person name="Sexton A."/>
            <person name="Silva E."/>
            <person name="Sirven C."/>
            <person name="Soanes D.M."/>
            <person name="Talbot N.J."/>
            <person name="Templeton M."/>
            <person name="Yandava C."/>
            <person name="Yarden O."/>
            <person name="Zeng Q."/>
            <person name="Rollins J.A."/>
            <person name="Lebrun M.H."/>
            <person name="Dickman M."/>
        </authorList>
    </citation>
    <scope>NUCLEOTIDE SEQUENCE [LARGE SCALE GENOMIC DNA]</scope>
    <source>
        <strain evidence="3">ATCC 18683 / 1980 / Ss-1</strain>
    </source>
</reference>
<evidence type="ECO:0000313" key="3">
    <source>
        <dbReference type="Proteomes" id="UP000001312"/>
    </source>
</evidence>
<feature type="compositionally biased region" description="Polar residues" evidence="1">
    <location>
        <begin position="47"/>
        <end position="56"/>
    </location>
</feature>
<dbReference type="Proteomes" id="UP000001312">
    <property type="component" value="Unassembled WGS sequence"/>
</dbReference>
<dbReference type="EMBL" id="CH476622">
    <property type="protein sequence ID" value="EDN96217.1"/>
    <property type="molecule type" value="Genomic_DNA"/>
</dbReference>
<dbReference type="AlphaFoldDB" id="A7E765"/>